<dbReference type="OrthoDB" id="5365964at2"/>
<organism evidence="1 2">
    <name type="scientific">Gemmobacter megaterium</name>
    <dbReference type="NCBI Taxonomy" id="1086013"/>
    <lineage>
        <taxon>Bacteria</taxon>
        <taxon>Pseudomonadati</taxon>
        <taxon>Pseudomonadota</taxon>
        <taxon>Alphaproteobacteria</taxon>
        <taxon>Rhodobacterales</taxon>
        <taxon>Paracoccaceae</taxon>
        <taxon>Gemmobacter</taxon>
    </lineage>
</organism>
<evidence type="ECO:0000313" key="2">
    <source>
        <dbReference type="Proteomes" id="UP000186141"/>
    </source>
</evidence>
<proteinExistence type="predicted"/>
<gene>
    <name evidence="1" type="ORF">SAMN05421774_11250</name>
</gene>
<sequence length="116" mass="11300">MAKNYIQPGHVVSVPAPRDITSGTLVVVGLLAGIAQHDALSGAPVEIVTEGVFTVPKTSAQAWAVGQAIYVIPGTGVCTTATTSGNVLVGAALAVASNPSATGVVRLNGAVPAAAA</sequence>
<dbReference type="PIRSF" id="PIRSF030771">
    <property type="entry name" value="UCP030771"/>
    <property type="match status" value="1"/>
</dbReference>
<dbReference type="RefSeq" id="WP_076534041.1">
    <property type="nucleotide sequence ID" value="NZ_BMEH01000012.1"/>
</dbReference>
<protein>
    <submittedName>
        <fullName evidence="1">Predicted phage recombinase, RecA/RadA family</fullName>
    </submittedName>
</protein>
<keyword evidence="2" id="KW-1185">Reference proteome</keyword>
<dbReference type="EMBL" id="FTOT01000012">
    <property type="protein sequence ID" value="SIT22720.1"/>
    <property type="molecule type" value="Genomic_DNA"/>
</dbReference>
<dbReference type="Proteomes" id="UP000186141">
    <property type="component" value="Unassembled WGS sequence"/>
</dbReference>
<evidence type="ECO:0000313" key="1">
    <source>
        <dbReference type="EMBL" id="SIT22720.1"/>
    </source>
</evidence>
<dbReference type="Pfam" id="PF09956">
    <property type="entry name" value="Phage_cement_2"/>
    <property type="match status" value="1"/>
</dbReference>
<accession>A0A1N7QIK7</accession>
<name>A0A1N7QIK7_9RHOB</name>
<dbReference type="STRING" id="1086013.SAMN05421774_11250"/>
<dbReference type="InterPro" id="IPR011231">
    <property type="entry name" value="Phage_VT1-Sakai_H0018"/>
</dbReference>
<dbReference type="AlphaFoldDB" id="A0A1N7QIK7"/>
<reference evidence="1 2" key="1">
    <citation type="submission" date="2017-01" db="EMBL/GenBank/DDBJ databases">
        <authorList>
            <person name="Mah S.A."/>
            <person name="Swanson W.J."/>
            <person name="Moy G.W."/>
            <person name="Vacquier V.D."/>
        </authorList>
    </citation>
    <scope>NUCLEOTIDE SEQUENCE [LARGE SCALE GENOMIC DNA]</scope>
    <source>
        <strain evidence="1 2">DSM 26375</strain>
    </source>
</reference>